<gene>
    <name evidence="2" type="ORF">PECUL_23A018607</name>
</gene>
<dbReference type="Pfam" id="PF00248">
    <property type="entry name" value="Aldo_ket_red"/>
    <property type="match status" value="1"/>
</dbReference>
<dbReference type="Proteomes" id="UP001295444">
    <property type="component" value="Chromosome 08"/>
</dbReference>
<dbReference type="EMBL" id="OW240919">
    <property type="protein sequence ID" value="CAH2311617.1"/>
    <property type="molecule type" value="Genomic_DNA"/>
</dbReference>
<dbReference type="Gene3D" id="3.20.20.100">
    <property type="entry name" value="NADP-dependent oxidoreductase domain"/>
    <property type="match status" value="1"/>
</dbReference>
<evidence type="ECO:0000313" key="2">
    <source>
        <dbReference type="EMBL" id="CAH2311617.1"/>
    </source>
</evidence>
<dbReference type="PANTHER" id="PTHR43827">
    <property type="entry name" value="2,5-DIKETO-D-GLUCONIC ACID REDUCTASE"/>
    <property type="match status" value="1"/>
</dbReference>
<keyword evidence="3" id="KW-1185">Reference proteome</keyword>
<reference evidence="2" key="1">
    <citation type="submission" date="2022-03" db="EMBL/GenBank/DDBJ databases">
        <authorList>
            <person name="Alioto T."/>
            <person name="Alioto T."/>
            <person name="Gomez Garrido J."/>
        </authorList>
    </citation>
    <scope>NUCLEOTIDE SEQUENCE</scope>
</reference>
<sequence>MDKAKFPTVTLASGQHIPILGLGMSHHGGYSHNALLYALRNCGIRHIDTAKRYGNEAFVGKAIAESGVNREELWITTKLWPGDYGYQNTIQACLDSCERLGLEYLDGLQHFDLYLMHWPDAHVPGKTAREIRAETWQAMEDLYRRAHRYHALLICLWAEVASRSSVVRHFRPIHCDQLRLLNDVNKKREKT</sequence>
<dbReference type="PANTHER" id="PTHR43827:SF10">
    <property type="entry name" value="ZGC:110366"/>
    <property type="match status" value="1"/>
</dbReference>
<dbReference type="InterPro" id="IPR023210">
    <property type="entry name" value="NADP_OxRdtase_dom"/>
</dbReference>
<feature type="domain" description="NADP-dependent oxidoreductase" evidence="1">
    <location>
        <begin position="31"/>
        <end position="144"/>
    </location>
</feature>
<name>A0AAD1SWD0_PELCU</name>
<dbReference type="GO" id="GO:0016491">
    <property type="term" value="F:oxidoreductase activity"/>
    <property type="evidence" value="ECO:0007669"/>
    <property type="project" value="InterPro"/>
</dbReference>
<dbReference type="InterPro" id="IPR036812">
    <property type="entry name" value="NAD(P)_OxRdtase_dom_sf"/>
</dbReference>
<dbReference type="AlphaFoldDB" id="A0AAD1SWD0"/>
<accession>A0AAD1SWD0</accession>
<protein>
    <submittedName>
        <fullName evidence="2">Uncharacterized oxidoreductase -like isoform X2</fullName>
    </submittedName>
</protein>
<proteinExistence type="predicted"/>
<organism evidence="2 3">
    <name type="scientific">Pelobates cultripes</name>
    <name type="common">Western spadefoot toad</name>
    <dbReference type="NCBI Taxonomy" id="61616"/>
    <lineage>
        <taxon>Eukaryota</taxon>
        <taxon>Metazoa</taxon>
        <taxon>Chordata</taxon>
        <taxon>Craniata</taxon>
        <taxon>Vertebrata</taxon>
        <taxon>Euteleostomi</taxon>
        <taxon>Amphibia</taxon>
        <taxon>Batrachia</taxon>
        <taxon>Anura</taxon>
        <taxon>Pelobatoidea</taxon>
        <taxon>Pelobatidae</taxon>
        <taxon>Pelobates</taxon>
    </lineage>
</organism>
<dbReference type="PRINTS" id="PR00069">
    <property type="entry name" value="ALDKETRDTASE"/>
</dbReference>
<dbReference type="InterPro" id="IPR020471">
    <property type="entry name" value="AKR"/>
</dbReference>
<evidence type="ECO:0000313" key="3">
    <source>
        <dbReference type="Proteomes" id="UP001295444"/>
    </source>
</evidence>
<dbReference type="SUPFAM" id="SSF51430">
    <property type="entry name" value="NAD(P)-linked oxidoreductase"/>
    <property type="match status" value="1"/>
</dbReference>
<evidence type="ECO:0000259" key="1">
    <source>
        <dbReference type="Pfam" id="PF00248"/>
    </source>
</evidence>